<organism evidence="2 3">
    <name type="scientific">Alteromonas alba</name>
    <dbReference type="NCBI Taxonomy" id="2079529"/>
    <lineage>
        <taxon>Bacteria</taxon>
        <taxon>Pseudomonadati</taxon>
        <taxon>Pseudomonadota</taxon>
        <taxon>Gammaproteobacteria</taxon>
        <taxon>Alteromonadales</taxon>
        <taxon>Alteromonadaceae</taxon>
        <taxon>Alteromonas/Salinimonas group</taxon>
        <taxon>Alteromonas</taxon>
    </lineage>
</organism>
<evidence type="ECO:0000313" key="2">
    <source>
        <dbReference type="EMBL" id="PRO73333.1"/>
    </source>
</evidence>
<dbReference type="PANTHER" id="PTHR46663">
    <property type="entry name" value="DIGUANYLATE CYCLASE DGCT-RELATED"/>
    <property type="match status" value="1"/>
</dbReference>
<dbReference type="InterPro" id="IPR029787">
    <property type="entry name" value="Nucleotide_cyclase"/>
</dbReference>
<name>A0A2S9VA63_9ALTE</name>
<dbReference type="EMBL" id="PVNP01000124">
    <property type="protein sequence ID" value="PRO73333.1"/>
    <property type="molecule type" value="Genomic_DNA"/>
</dbReference>
<evidence type="ECO:0000313" key="3">
    <source>
        <dbReference type="Proteomes" id="UP000238949"/>
    </source>
</evidence>
<dbReference type="Proteomes" id="UP000238949">
    <property type="component" value="Unassembled WGS sequence"/>
</dbReference>
<keyword evidence="3" id="KW-1185">Reference proteome</keyword>
<dbReference type="AlphaFoldDB" id="A0A2S9VA63"/>
<proteinExistence type="predicted"/>
<protein>
    <recommendedName>
        <fullName evidence="1">GGDEF domain-containing protein</fullName>
    </recommendedName>
</protein>
<dbReference type="Gene3D" id="3.30.70.270">
    <property type="match status" value="1"/>
</dbReference>
<dbReference type="Pfam" id="PF00990">
    <property type="entry name" value="GGDEF"/>
    <property type="match status" value="1"/>
</dbReference>
<dbReference type="SUPFAM" id="SSF55073">
    <property type="entry name" value="Nucleotide cyclase"/>
    <property type="match status" value="1"/>
</dbReference>
<dbReference type="PANTHER" id="PTHR46663:SF2">
    <property type="entry name" value="GGDEF DOMAIN-CONTAINING PROTEIN"/>
    <property type="match status" value="1"/>
</dbReference>
<sequence length="95" mass="11084">MKGFSTYGQSGPYWRRRVWCADEQYPHEDAVKSIYQRFEHSLEPEFEFEGCSLTLSASIGWALYPDNAHTLNELLDKADAHMYKNKNAYYMGAHI</sequence>
<accession>A0A2S9VA63</accession>
<evidence type="ECO:0000259" key="1">
    <source>
        <dbReference type="Pfam" id="PF00990"/>
    </source>
</evidence>
<reference evidence="3" key="1">
    <citation type="journal article" date="2020" name="Int. J. Syst. Evol. Microbiol.">
        <title>Alteromonas alba sp. nov., a marine bacterium isolated from the seawater of the West Pacific Ocean.</title>
        <authorList>
            <person name="Sun C."/>
            <person name="Wu Y.-H."/>
            <person name="Xamxidin M."/>
            <person name="Cheng H."/>
            <person name="Xu X.-W."/>
        </authorList>
    </citation>
    <scope>NUCLEOTIDE SEQUENCE [LARGE SCALE GENOMIC DNA]</scope>
    <source>
        <strain evidence="3">190</strain>
    </source>
</reference>
<comment type="caution">
    <text evidence="2">The sequence shown here is derived from an EMBL/GenBank/DDBJ whole genome shotgun (WGS) entry which is preliminary data.</text>
</comment>
<dbReference type="InterPro" id="IPR052163">
    <property type="entry name" value="DGC-Regulatory_Protein"/>
</dbReference>
<feature type="domain" description="GGDEF" evidence="1">
    <location>
        <begin position="29"/>
        <end position="88"/>
    </location>
</feature>
<dbReference type="InterPro" id="IPR043128">
    <property type="entry name" value="Rev_trsase/Diguanyl_cyclase"/>
</dbReference>
<dbReference type="InterPro" id="IPR000160">
    <property type="entry name" value="GGDEF_dom"/>
</dbReference>
<gene>
    <name evidence="2" type="ORF">C6Y40_12000</name>
</gene>